<sequence length="217" mass="23746">MRRKIVLSILIVLLVISGGTLGYYYWYQGSHFVKTEDARISATQYKVMPQITAELNHIDVEEGDVLKRNEPIAEQDVSGLDSSMISKSVLRAPIDGTVLKVYSKEHEIGTPSSPVAIMADMNDLYVSTNIEETDINRVKAGQVVDVSLDADGDYTIQGKIRKIGEASNSVFANIAATNTSGNFNKVTQRIPVEIALNVPKDLKLIPGTNVVVKIHTS</sequence>
<accession>A0ABW4UXD2</accession>
<keyword evidence="3" id="KW-0812">Transmembrane</keyword>
<dbReference type="InterPro" id="IPR058636">
    <property type="entry name" value="Beta-barrel_YknX"/>
</dbReference>
<comment type="caution">
    <text evidence="7">The sequence shown here is derived from an EMBL/GenBank/DDBJ whole genome shotgun (WGS) entry which is preliminary data.</text>
</comment>
<comment type="similarity">
    <text evidence="2">Belongs to the membrane fusion protein (MFP) (TC 8.A.1) family.</text>
</comment>
<evidence type="ECO:0000256" key="2">
    <source>
        <dbReference type="ARBA" id="ARBA00009477"/>
    </source>
</evidence>
<dbReference type="Pfam" id="PF25990">
    <property type="entry name" value="Beta-barrel_YknX"/>
    <property type="match status" value="1"/>
</dbReference>
<reference evidence="8" key="1">
    <citation type="journal article" date="2019" name="Int. J. Syst. Evol. Microbiol.">
        <title>The Global Catalogue of Microorganisms (GCM) 10K type strain sequencing project: providing services to taxonomists for standard genome sequencing and annotation.</title>
        <authorList>
            <consortium name="The Broad Institute Genomics Platform"/>
            <consortium name="The Broad Institute Genome Sequencing Center for Infectious Disease"/>
            <person name="Wu L."/>
            <person name="Ma J."/>
        </authorList>
    </citation>
    <scope>NUCLEOTIDE SEQUENCE [LARGE SCALE GENOMIC DNA]</scope>
    <source>
        <strain evidence="8">CGMCC 1.15067</strain>
    </source>
</reference>
<evidence type="ECO:0000259" key="6">
    <source>
        <dbReference type="Pfam" id="PF25990"/>
    </source>
</evidence>
<evidence type="ECO:0000313" key="7">
    <source>
        <dbReference type="EMBL" id="MFD1991876.1"/>
    </source>
</evidence>
<evidence type="ECO:0000256" key="1">
    <source>
        <dbReference type="ARBA" id="ARBA00004167"/>
    </source>
</evidence>
<dbReference type="PANTHER" id="PTHR30386">
    <property type="entry name" value="MEMBRANE FUSION SUBUNIT OF EMRAB-TOLC MULTIDRUG EFFLUX PUMP"/>
    <property type="match status" value="1"/>
</dbReference>
<keyword evidence="8" id="KW-1185">Reference proteome</keyword>
<keyword evidence="5" id="KW-0472">Membrane</keyword>
<dbReference type="RefSeq" id="WP_204825559.1">
    <property type="nucleotide sequence ID" value="NZ_JBHUGF010000010.1"/>
</dbReference>
<keyword evidence="4" id="KW-1133">Transmembrane helix</keyword>
<evidence type="ECO:0000256" key="4">
    <source>
        <dbReference type="ARBA" id="ARBA00022989"/>
    </source>
</evidence>
<comment type="subcellular location">
    <subcellularLocation>
        <location evidence="1">Membrane</location>
        <topology evidence="1">Single-pass membrane protein</topology>
    </subcellularLocation>
</comment>
<gene>
    <name evidence="7" type="ORF">ACFSGI_18035</name>
</gene>
<dbReference type="Gene3D" id="2.40.30.170">
    <property type="match status" value="1"/>
</dbReference>
<dbReference type="Proteomes" id="UP001597403">
    <property type="component" value="Unassembled WGS sequence"/>
</dbReference>
<evidence type="ECO:0000313" key="8">
    <source>
        <dbReference type="Proteomes" id="UP001597403"/>
    </source>
</evidence>
<dbReference type="InterPro" id="IPR050739">
    <property type="entry name" value="MFP"/>
</dbReference>
<name>A0ABW4UXD2_9BACL</name>
<proteinExistence type="inferred from homology"/>
<evidence type="ECO:0000256" key="5">
    <source>
        <dbReference type="ARBA" id="ARBA00023136"/>
    </source>
</evidence>
<dbReference type="EMBL" id="JBHUGF010000010">
    <property type="protein sequence ID" value="MFD1991876.1"/>
    <property type="molecule type" value="Genomic_DNA"/>
</dbReference>
<feature type="domain" description="YknX-like beta-barrel" evidence="6">
    <location>
        <begin position="125"/>
        <end position="214"/>
    </location>
</feature>
<evidence type="ECO:0000256" key="3">
    <source>
        <dbReference type="ARBA" id="ARBA00022692"/>
    </source>
</evidence>
<protein>
    <submittedName>
        <fullName evidence="7">HlyD family secretion protein</fullName>
    </submittedName>
</protein>
<dbReference type="PANTHER" id="PTHR30386:SF26">
    <property type="entry name" value="TRANSPORT PROTEIN COMB"/>
    <property type="match status" value="1"/>
</dbReference>
<organism evidence="7 8">
    <name type="scientific">Paenibacillus nicotianae</name>
    <dbReference type="NCBI Taxonomy" id="1526551"/>
    <lineage>
        <taxon>Bacteria</taxon>
        <taxon>Bacillati</taxon>
        <taxon>Bacillota</taxon>
        <taxon>Bacilli</taxon>
        <taxon>Bacillales</taxon>
        <taxon>Paenibacillaceae</taxon>
        <taxon>Paenibacillus</taxon>
    </lineage>
</organism>